<dbReference type="InterPro" id="IPR021858">
    <property type="entry name" value="Fun_TF"/>
</dbReference>
<dbReference type="Pfam" id="PF11951">
    <property type="entry name" value="Fungal_trans_2"/>
    <property type="match status" value="1"/>
</dbReference>
<evidence type="ECO:0000313" key="2">
    <source>
        <dbReference type="EMBL" id="GFP52050.1"/>
    </source>
</evidence>
<protein>
    <submittedName>
        <fullName evidence="2">Uncharacterized protein</fullName>
    </submittedName>
</protein>
<name>A0A6V8QHV2_TRIAP</name>
<evidence type="ECO:0000313" key="3">
    <source>
        <dbReference type="Proteomes" id="UP000517252"/>
    </source>
</evidence>
<sequence>MAVDIPELDQPGNAGLLRSRWFRMATTEISTFQVVLLLAAGNFVSVKGAVPAEQGFNLHQLKGDAIKSLKYAMDDEAKATSDSIIGAVAKMASFESMHGTEADFRLHMEHTIRLVNMRGGLNNLGLGGLLRRMLIWIDVNGNFLYKKPRYWPGENFDGSKDSISEPNPERFIAI</sequence>
<evidence type="ECO:0000256" key="1">
    <source>
        <dbReference type="ARBA" id="ARBA00023242"/>
    </source>
</evidence>
<dbReference type="AlphaFoldDB" id="A0A6V8QHV2"/>
<dbReference type="PANTHER" id="PTHR37540">
    <property type="entry name" value="TRANSCRIPTION FACTOR (ACR-2), PUTATIVE-RELATED-RELATED"/>
    <property type="match status" value="1"/>
</dbReference>
<accession>A0A6V8QHV2</accession>
<reference evidence="2 3" key="1">
    <citation type="submission" date="2020-07" db="EMBL/GenBank/DDBJ databases">
        <title>Trichoderma asperellum IC-1 whole genome shotgun sequence.</title>
        <authorList>
            <person name="Kanamasa S."/>
            <person name="Takahashi H."/>
        </authorList>
    </citation>
    <scope>NUCLEOTIDE SEQUENCE [LARGE SCALE GENOMIC DNA]</scope>
    <source>
        <strain evidence="2 3">IC-1</strain>
    </source>
</reference>
<organism evidence="2 3">
    <name type="scientific">Trichoderma asperellum</name>
    <name type="common">Filamentous fungus</name>
    <dbReference type="NCBI Taxonomy" id="101201"/>
    <lineage>
        <taxon>Eukaryota</taxon>
        <taxon>Fungi</taxon>
        <taxon>Dikarya</taxon>
        <taxon>Ascomycota</taxon>
        <taxon>Pezizomycotina</taxon>
        <taxon>Sordariomycetes</taxon>
        <taxon>Hypocreomycetidae</taxon>
        <taxon>Hypocreales</taxon>
        <taxon>Hypocreaceae</taxon>
        <taxon>Trichoderma</taxon>
    </lineage>
</organism>
<comment type="caution">
    <text evidence="2">The sequence shown here is derived from an EMBL/GenBank/DDBJ whole genome shotgun (WGS) entry which is preliminary data.</text>
</comment>
<dbReference type="EMBL" id="BLZH01000001">
    <property type="protein sequence ID" value="GFP52050.1"/>
    <property type="molecule type" value="Genomic_DNA"/>
</dbReference>
<dbReference type="Proteomes" id="UP000517252">
    <property type="component" value="Unassembled WGS sequence"/>
</dbReference>
<dbReference type="PANTHER" id="PTHR37540:SF5">
    <property type="entry name" value="TRANSCRIPTION FACTOR DOMAIN-CONTAINING PROTEIN"/>
    <property type="match status" value="1"/>
</dbReference>
<gene>
    <name evidence="2" type="ORF">TASIC1_0001020200</name>
</gene>
<keyword evidence="1" id="KW-0539">Nucleus</keyword>
<proteinExistence type="predicted"/>
<dbReference type="OrthoDB" id="4159781at2759"/>